<evidence type="ECO:0000256" key="3">
    <source>
        <dbReference type="ARBA" id="ARBA00022691"/>
    </source>
</evidence>
<dbReference type="PANTHER" id="PTHR11061:SF30">
    <property type="entry name" value="TRNA (URACIL(54)-C(5))-METHYLTRANSFERASE"/>
    <property type="match status" value="1"/>
</dbReference>
<evidence type="ECO:0000313" key="7">
    <source>
        <dbReference type="Proteomes" id="UP001519306"/>
    </source>
</evidence>
<feature type="binding site" evidence="4">
    <location>
        <position position="328"/>
    </location>
    <ligand>
        <name>S-adenosyl-L-methionine</name>
        <dbReference type="ChEBI" id="CHEBI:59789"/>
    </ligand>
</feature>
<dbReference type="RefSeq" id="WP_210059937.1">
    <property type="nucleotide sequence ID" value="NZ_JAGGLJ010000001.1"/>
</dbReference>
<dbReference type="InterPro" id="IPR029063">
    <property type="entry name" value="SAM-dependent_MTases_sf"/>
</dbReference>
<evidence type="ECO:0000256" key="2">
    <source>
        <dbReference type="ARBA" id="ARBA00022679"/>
    </source>
</evidence>
<feature type="binding site" evidence="4">
    <location>
        <position position="373"/>
    </location>
    <ligand>
        <name>S-adenosyl-L-methionine</name>
        <dbReference type="ChEBI" id="CHEBI:59789"/>
    </ligand>
</feature>
<dbReference type="PROSITE" id="PS01230">
    <property type="entry name" value="TRMA_1"/>
    <property type="match status" value="1"/>
</dbReference>
<feature type="binding site" evidence="4">
    <location>
        <position position="307"/>
    </location>
    <ligand>
        <name>S-adenosyl-L-methionine</name>
        <dbReference type="ChEBI" id="CHEBI:59789"/>
    </ligand>
</feature>
<evidence type="ECO:0000256" key="1">
    <source>
        <dbReference type="ARBA" id="ARBA00022603"/>
    </source>
</evidence>
<dbReference type="PROSITE" id="PS51687">
    <property type="entry name" value="SAM_MT_RNA_M5U"/>
    <property type="match status" value="1"/>
</dbReference>
<comment type="caution">
    <text evidence="6">The sequence shown here is derived from an EMBL/GenBank/DDBJ whole genome shotgun (WGS) entry which is preliminary data.</text>
</comment>
<organism evidence="6 7">
    <name type="scientific">Peptoniphilus stercorisuis</name>
    <dbReference type="NCBI Taxonomy" id="1436965"/>
    <lineage>
        <taxon>Bacteria</taxon>
        <taxon>Bacillati</taxon>
        <taxon>Bacillota</taxon>
        <taxon>Tissierellia</taxon>
        <taxon>Tissierellales</taxon>
        <taxon>Peptoniphilaceae</taxon>
        <taxon>Peptoniphilus</taxon>
    </lineage>
</organism>
<proteinExistence type="inferred from homology"/>
<protein>
    <submittedName>
        <fullName evidence="6">23S rRNA (Uracil-5-)-methyltransferase RumA</fullName>
    </submittedName>
</protein>
<evidence type="ECO:0000256" key="5">
    <source>
        <dbReference type="PROSITE-ProRule" id="PRU10015"/>
    </source>
</evidence>
<dbReference type="CDD" id="cd02440">
    <property type="entry name" value="AdoMet_MTases"/>
    <property type="match status" value="1"/>
</dbReference>
<accession>A0ABS4KA34</accession>
<comment type="similarity">
    <text evidence="4">Belongs to the class I-like SAM-binding methyltransferase superfamily. RNA M5U methyltransferase family.</text>
</comment>
<dbReference type="Gene3D" id="3.40.50.150">
    <property type="entry name" value="Vaccinia Virus protein VP39"/>
    <property type="match status" value="1"/>
</dbReference>
<dbReference type="Pfam" id="PF05958">
    <property type="entry name" value="tRNA_U5-meth_tr"/>
    <property type="match status" value="1"/>
</dbReference>
<name>A0ABS4KA34_9FIRM</name>
<feature type="binding site" evidence="4">
    <location>
        <position position="278"/>
    </location>
    <ligand>
        <name>S-adenosyl-L-methionine</name>
        <dbReference type="ChEBI" id="CHEBI:59789"/>
    </ligand>
</feature>
<dbReference type="SUPFAM" id="SSF53335">
    <property type="entry name" value="S-adenosyl-L-methionine-dependent methyltransferases"/>
    <property type="match status" value="1"/>
</dbReference>
<dbReference type="EMBL" id="JAGGLJ010000001">
    <property type="protein sequence ID" value="MBP2024635.1"/>
    <property type="molecule type" value="Genomic_DNA"/>
</dbReference>
<keyword evidence="1 4" id="KW-0489">Methyltransferase</keyword>
<dbReference type="PANTHER" id="PTHR11061">
    <property type="entry name" value="RNA M5U METHYLTRANSFERASE"/>
    <property type="match status" value="1"/>
</dbReference>
<sequence length="443" mass="51346">MAKNKIIEGIVKDVEFPNKCKLIDGDYEYDFKGGILGQKVAIKRTRGKKAKLVEVLEKSDLEEDSYCEHSNRCGGCTYQTFSYDKEIEYKESLIKKLLDENEIYFEDYKFLKSPTYEAYRNKMEYTFGDEFKDGPLALGLHRKNHFHDIVNTPNCNIVNEDFNIIREFTREFFDEKLEKYNRMRHTGTLRHLVIRRSSIGEILVNLVTTSSDFNFNRYYEDLLKLDLSGKIVGILHTFNNSVSDAIIPERVETVYGRDYIYEEILGLKFKVSAFSFFQTNTDSARVLYSLAKDMISDLDNKVLLDLYSGTGTITQIFGQSAKKALGIEIVEDAVLSARENAKLNNLDNVEFICDDVFNAVKDLKYNPDIIVLDPPREGINPRAIKNIINFDPEEFLYISCNPVTFVRDIEEFLNRGYIIENLKTLDQFPRTSHCEMICHLIKK</sequence>
<dbReference type="InterPro" id="IPR010280">
    <property type="entry name" value="U5_MeTrfase_fam"/>
</dbReference>
<feature type="active site" evidence="5">
    <location>
        <position position="400"/>
    </location>
</feature>
<feature type="active site" description="Nucleophile" evidence="4">
    <location>
        <position position="400"/>
    </location>
</feature>
<reference evidence="6 7" key="1">
    <citation type="submission" date="2021-03" db="EMBL/GenBank/DDBJ databases">
        <title>Genomic Encyclopedia of Type Strains, Phase IV (KMG-IV): sequencing the most valuable type-strain genomes for metagenomic binning, comparative biology and taxonomic classification.</title>
        <authorList>
            <person name="Goeker M."/>
        </authorList>
    </citation>
    <scope>NUCLEOTIDE SEQUENCE [LARGE SCALE GENOMIC DNA]</scope>
    <source>
        <strain evidence="6 7">DSM 27563</strain>
    </source>
</reference>
<dbReference type="InterPro" id="IPR030390">
    <property type="entry name" value="MeTrfase_TrmA_AS"/>
</dbReference>
<dbReference type="Proteomes" id="UP001519306">
    <property type="component" value="Unassembled WGS sequence"/>
</dbReference>
<evidence type="ECO:0000256" key="4">
    <source>
        <dbReference type="PROSITE-ProRule" id="PRU01024"/>
    </source>
</evidence>
<evidence type="ECO:0000313" key="6">
    <source>
        <dbReference type="EMBL" id="MBP2024635.1"/>
    </source>
</evidence>
<gene>
    <name evidence="6" type="ORF">J2Z71_000150</name>
</gene>
<keyword evidence="3 4" id="KW-0949">S-adenosyl-L-methionine</keyword>
<keyword evidence="7" id="KW-1185">Reference proteome</keyword>
<dbReference type="Gene3D" id="2.40.50.1070">
    <property type="match status" value="1"/>
</dbReference>
<keyword evidence="2 4" id="KW-0808">Transferase</keyword>
<dbReference type="NCBIfam" id="TIGR00479">
    <property type="entry name" value="rumA"/>
    <property type="match status" value="1"/>
</dbReference>